<reference evidence="3 4" key="1">
    <citation type="submission" date="2014-09" db="EMBL/GenBank/DDBJ databases">
        <title>Lactobacillus mucosae CRL573 Genome Sequencing.</title>
        <authorList>
            <person name="Bleckwedel J."/>
            <person name="Teran L.C."/>
            <person name="Bonacina J."/>
            <person name="Saavedra L."/>
            <person name="Mozzi F.B."/>
            <person name="Raya R.R."/>
        </authorList>
    </citation>
    <scope>NUCLEOTIDE SEQUENCE [LARGE SCALE GENOMIC DNA]</scope>
    <source>
        <strain evidence="3 4">CRL573</strain>
    </source>
</reference>
<dbReference type="Pfam" id="PF07949">
    <property type="entry name" value="YbbR"/>
    <property type="match status" value="2"/>
</dbReference>
<name>A0A099YB85_LIMMU</name>
<comment type="caution">
    <text evidence="3">The sequence shown here is derived from an EMBL/GenBank/DDBJ whole genome shotgun (WGS) entry which is preliminary data.</text>
</comment>
<evidence type="ECO:0000313" key="4">
    <source>
        <dbReference type="Proteomes" id="UP000030001"/>
    </source>
</evidence>
<dbReference type="RefSeq" id="WP_034541279.1">
    <property type="nucleotide sequence ID" value="NZ_JBJNQK010000002.1"/>
</dbReference>
<feature type="compositionally biased region" description="Low complexity" evidence="1">
    <location>
        <begin position="236"/>
        <end position="298"/>
    </location>
</feature>
<keyword evidence="2" id="KW-0812">Transmembrane</keyword>
<evidence type="ECO:0000256" key="2">
    <source>
        <dbReference type="SAM" id="Phobius"/>
    </source>
</evidence>
<accession>A0A099YB85</accession>
<evidence type="ECO:0000256" key="1">
    <source>
        <dbReference type="SAM" id="MobiDB-lite"/>
    </source>
</evidence>
<dbReference type="PANTHER" id="PTHR37804">
    <property type="entry name" value="CDAA REGULATORY PROTEIN CDAR"/>
    <property type="match status" value="1"/>
</dbReference>
<dbReference type="Proteomes" id="UP000030001">
    <property type="component" value="Unassembled WGS sequence"/>
</dbReference>
<dbReference type="Gene3D" id="2.170.120.30">
    <property type="match status" value="1"/>
</dbReference>
<dbReference type="Gene3D" id="2.170.120.40">
    <property type="entry name" value="YbbR-like domain"/>
    <property type="match status" value="1"/>
</dbReference>
<proteinExistence type="predicted"/>
<feature type="transmembrane region" description="Helical" evidence="2">
    <location>
        <begin position="12"/>
        <end position="32"/>
    </location>
</feature>
<sequence length="298" mass="31593">MKNDKMGLFDHVWVLRIVSLVLAILLFIYVTGSKSSDTRQSSQNGQNTALMANKTQTLKIPLEVESNSEKYVVTGFPQYVKIKITGPSALVTTTANTQNFKVYADLTKLGTGKHEVRLKASGLNKELSYTITPAKIKVNIQSRNTATVPVEVRLSSKTLNGSYQVGTPKAALEKVQITGAKSEVQQVAKVIAYVNVPKNAQSTLHRTVTLQAINESGQTMNVVIMPNTVSVTVPISQTDSGDKNSSSSAATSSAITQSNSDSSAESASASSAKHSSTSSASGSQSNNSSVSASENDTK</sequence>
<protein>
    <recommendedName>
        <fullName evidence="5">CdaA regulatory protein CdaR</fullName>
    </recommendedName>
</protein>
<evidence type="ECO:0000313" key="3">
    <source>
        <dbReference type="EMBL" id="KGL66138.1"/>
    </source>
</evidence>
<organism evidence="3 4">
    <name type="scientific">Limosilactobacillus mucosae</name>
    <name type="common">Lactobacillus mucosae</name>
    <dbReference type="NCBI Taxonomy" id="97478"/>
    <lineage>
        <taxon>Bacteria</taxon>
        <taxon>Bacillati</taxon>
        <taxon>Bacillota</taxon>
        <taxon>Bacilli</taxon>
        <taxon>Lactobacillales</taxon>
        <taxon>Lactobacillaceae</taxon>
        <taxon>Limosilactobacillus</taxon>
    </lineage>
</organism>
<evidence type="ECO:0008006" key="5">
    <source>
        <dbReference type="Google" id="ProtNLM"/>
    </source>
</evidence>
<dbReference type="AlphaFoldDB" id="A0A099YB85"/>
<dbReference type="EMBL" id="JROC01000038">
    <property type="protein sequence ID" value="KGL66138.1"/>
    <property type="molecule type" value="Genomic_DNA"/>
</dbReference>
<feature type="region of interest" description="Disordered" evidence="1">
    <location>
        <begin position="235"/>
        <end position="298"/>
    </location>
</feature>
<keyword evidence="2" id="KW-0472">Membrane</keyword>
<gene>
    <name evidence="3" type="ORF">LX03_11025</name>
</gene>
<keyword evidence="2" id="KW-1133">Transmembrane helix</keyword>
<dbReference type="PANTHER" id="PTHR37804:SF1">
    <property type="entry name" value="CDAA REGULATORY PROTEIN CDAR"/>
    <property type="match status" value="1"/>
</dbReference>
<dbReference type="InterPro" id="IPR053154">
    <property type="entry name" value="c-di-AMP_regulator"/>
</dbReference>
<dbReference type="InterPro" id="IPR012505">
    <property type="entry name" value="YbbR"/>
</dbReference>